<organism evidence="2 3">
    <name type="scientific">Lactonifactor longoviformis DSM 17459</name>
    <dbReference type="NCBI Taxonomy" id="1122155"/>
    <lineage>
        <taxon>Bacteria</taxon>
        <taxon>Bacillati</taxon>
        <taxon>Bacillota</taxon>
        <taxon>Clostridia</taxon>
        <taxon>Eubacteriales</taxon>
        <taxon>Clostridiaceae</taxon>
        <taxon>Lactonifactor</taxon>
    </lineage>
</organism>
<accession>A0A1M5CL18</accession>
<dbReference type="InterPro" id="IPR000994">
    <property type="entry name" value="Pept_M24"/>
</dbReference>
<keyword evidence="2" id="KW-0645">Protease</keyword>
<evidence type="ECO:0000313" key="3">
    <source>
        <dbReference type="Proteomes" id="UP000184245"/>
    </source>
</evidence>
<evidence type="ECO:0000313" key="2">
    <source>
        <dbReference type="EMBL" id="SHF55376.1"/>
    </source>
</evidence>
<dbReference type="InterPro" id="IPR050659">
    <property type="entry name" value="Peptidase_M24B"/>
</dbReference>
<keyword evidence="3" id="KW-1185">Reference proteome</keyword>
<dbReference type="STRING" id="1122155.SAMN02745158_04193"/>
<dbReference type="Gene3D" id="3.90.230.10">
    <property type="entry name" value="Creatinase/methionine aminopeptidase superfamily"/>
    <property type="match status" value="1"/>
</dbReference>
<feature type="domain" description="Peptidase M24" evidence="1">
    <location>
        <begin position="142"/>
        <end position="281"/>
    </location>
</feature>
<gene>
    <name evidence="2" type="ORF">SAMN02745158_04193</name>
</gene>
<sequence>MNQANLMDFKEKRERVCAYLRGKKENALVLRRRDSFAWATFGGDNKIFRSGDLGAGLLVFTEQDTYLFAYSMDADRIMEEELEGLPVEQVTVLWNQGTLEEAVGQKLGDVNVISDYPADGWSCRFEELLQLRLPYTLWEQKRYEQVGALCDRLFYEVAEELRPGMTEQQAASILARHFEEEKMVPKVLLVGSDERITKYRHPLPSDKVMEHTVLLHVASDKYGMHGNITRMLCFGEIPGNLERDYELLNLCQASVMSLLKPGVPYKELLNIRRQILREAGKESEWNLHFPGATAGYYVGSSEPILGEARVEDTRCYDWFMTVTGAKVEELSMASPQGGKVLSAAGWWPGKEYQVKDYKCCLPVIMCR</sequence>
<dbReference type="EMBL" id="FQVI01000042">
    <property type="protein sequence ID" value="SHF55376.1"/>
    <property type="molecule type" value="Genomic_DNA"/>
</dbReference>
<evidence type="ECO:0000259" key="1">
    <source>
        <dbReference type="Pfam" id="PF00557"/>
    </source>
</evidence>
<dbReference type="SUPFAM" id="SSF55920">
    <property type="entry name" value="Creatinase/aminopeptidase"/>
    <property type="match status" value="1"/>
</dbReference>
<dbReference type="Pfam" id="PF00557">
    <property type="entry name" value="Peptidase_M24"/>
    <property type="match status" value="1"/>
</dbReference>
<dbReference type="PANTHER" id="PTHR46112:SF2">
    <property type="entry name" value="XAA-PRO AMINOPEPTIDASE P-RELATED"/>
    <property type="match status" value="1"/>
</dbReference>
<dbReference type="RefSeq" id="WP_072854714.1">
    <property type="nucleotide sequence ID" value="NZ_FQVI01000042.1"/>
</dbReference>
<dbReference type="InterPro" id="IPR036005">
    <property type="entry name" value="Creatinase/aminopeptidase-like"/>
</dbReference>
<reference evidence="2 3" key="1">
    <citation type="submission" date="2016-11" db="EMBL/GenBank/DDBJ databases">
        <authorList>
            <person name="Jaros S."/>
            <person name="Januszkiewicz K."/>
            <person name="Wedrychowicz H."/>
        </authorList>
    </citation>
    <scope>NUCLEOTIDE SEQUENCE [LARGE SCALE GENOMIC DNA]</scope>
    <source>
        <strain evidence="2 3">DSM 17459</strain>
    </source>
</reference>
<dbReference type="CDD" id="cd01066">
    <property type="entry name" value="APP_MetAP"/>
    <property type="match status" value="1"/>
</dbReference>
<protein>
    <submittedName>
        <fullName evidence="2">Xaa-Pro aminopeptidase</fullName>
    </submittedName>
</protein>
<name>A0A1M5CL18_9CLOT</name>
<dbReference type="Proteomes" id="UP000184245">
    <property type="component" value="Unassembled WGS sequence"/>
</dbReference>
<dbReference type="OrthoDB" id="4850044at2"/>
<proteinExistence type="predicted"/>
<dbReference type="AlphaFoldDB" id="A0A1M5CL18"/>
<keyword evidence="2" id="KW-0378">Hydrolase</keyword>
<dbReference type="PANTHER" id="PTHR46112">
    <property type="entry name" value="AMINOPEPTIDASE"/>
    <property type="match status" value="1"/>
</dbReference>
<keyword evidence="2" id="KW-0031">Aminopeptidase</keyword>
<dbReference type="GO" id="GO:0004177">
    <property type="term" value="F:aminopeptidase activity"/>
    <property type="evidence" value="ECO:0007669"/>
    <property type="project" value="UniProtKB-KW"/>
</dbReference>